<dbReference type="Proteomes" id="UP000318405">
    <property type="component" value="Unassembled WGS sequence"/>
</dbReference>
<comment type="caution">
    <text evidence="3">The sequence shown here is derived from an EMBL/GenBank/DDBJ whole genome shotgun (WGS) entry which is preliminary data.</text>
</comment>
<keyword evidence="3" id="KW-0378">Hydrolase</keyword>
<dbReference type="SUPFAM" id="SSF51556">
    <property type="entry name" value="Metallo-dependent hydrolases"/>
    <property type="match status" value="1"/>
</dbReference>
<dbReference type="InterPro" id="IPR006680">
    <property type="entry name" value="Amidohydro-rel"/>
</dbReference>
<gene>
    <name evidence="3" type="ORF">FOZ76_17615</name>
</gene>
<dbReference type="PANTHER" id="PTHR21240">
    <property type="entry name" value="2-AMINO-3-CARBOXYLMUCONATE-6-SEMIALDEHYDE DECARBOXYLASE"/>
    <property type="match status" value="1"/>
</dbReference>
<keyword evidence="1" id="KW-0456">Lyase</keyword>
<dbReference type="InterPro" id="IPR032466">
    <property type="entry name" value="Metal_Hydrolase"/>
</dbReference>
<dbReference type="InterPro" id="IPR032465">
    <property type="entry name" value="ACMSD"/>
</dbReference>
<dbReference type="Pfam" id="PF04909">
    <property type="entry name" value="Amidohydro_2"/>
    <property type="match status" value="1"/>
</dbReference>
<dbReference type="RefSeq" id="WP_143949601.1">
    <property type="nucleotide sequence ID" value="NZ_BAABMB010000001.1"/>
</dbReference>
<proteinExistence type="predicted"/>
<dbReference type="Gene3D" id="3.20.20.140">
    <property type="entry name" value="Metal-dependent hydrolases"/>
    <property type="match status" value="1"/>
</dbReference>
<accession>A0A556AGP3</accession>
<feature type="domain" description="Amidohydrolase-related" evidence="2">
    <location>
        <begin position="75"/>
        <end position="286"/>
    </location>
</feature>
<evidence type="ECO:0000259" key="2">
    <source>
        <dbReference type="Pfam" id="PF04909"/>
    </source>
</evidence>
<name>A0A556AGP3_9BURK</name>
<dbReference type="OrthoDB" id="1407586at2"/>
<organism evidence="3 4">
    <name type="scientific">Verticiella sediminum</name>
    <dbReference type="NCBI Taxonomy" id="1247510"/>
    <lineage>
        <taxon>Bacteria</taxon>
        <taxon>Pseudomonadati</taxon>
        <taxon>Pseudomonadota</taxon>
        <taxon>Betaproteobacteria</taxon>
        <taxon>Burkholderiales</taxon>
        <taxon>Alcaligenaceae</taxon>
        <taxon>Verticiella</taxon>
    </lineage>
</organism>
<evidence type="ECO:0000313" key="4">
    <source>
        <dbReference type="Proteomes" id="UP000318405"/>
    </source>
</evidence>
<keyword evidence="4" id="KW-1185">Reference proteome</keyword>
<protein>
    <submittedName>
        <fullName evidence="3">Amidohydrolase</fullName>
    </submittedName>
</protein>
<dbReference type="GO" id="GO:0016831">
    <property type="term" value="F:carboxy-lyase activity"/>
    <property type="evidence" value="ECO:0007669"/>
    <property type="project" value="InterPro"/>
</dbReference>
<dbReference type="PANTHER" id="PTHR21240:SF19">
    <property type="entry name" value="CATALYTIC_ HYDROLASE"/>
    <property type="match status" value="1"/>
</dbReference>
<dbReference type="EMBL" id="VLTJ01000031">
    <property type="protein sequence ID" value="TSH92051.1"/>
    <property type="molecule type" value="Genomic_DNA"/>
</dbReference>
<dbReference type="GO" id="GO:0016787">
    <property type="term" value="F:hydrolase activity"/>
    <property type="evidence" value="ECO:0007669"/>
    <property type="project" value="UniProtKB-KW"/>
</dbReference>
<reference evidence="3 4" key="1">
    <citation type="submission" date="2019-07" db="EMBL/GenBank/DDBJ databases">
        <title>Qingshengfaniella alkalisoli gen. nov., sp. nov., isolated from saline soil.</title>
        <authorList>
            <person name="Xu L."/>
            <person name="Huang X.-X."/>
            <person name="Sun J.-Q."/>
        </authorList>
    </citation>
    <scope>NUCLEOTIDE SEQUENCE [LARGE SCALE GENOMIC DNA]</scope>
    <source>
        <strain evidence="3 4">DSM 27279</strain>
    </source>
</reference>
<sequence length="287" mass="31841">MYIDFSSKPPTPEFQDKGSHMANYNRVYQATKGAVSAAREQSDASALAQYLDAYERTGAKHVVLKGRDLESTYGFKVSNEDVAAFCTRHGPRFIGYAGVDPNKGMAAIRDLEHAVRNLGMRGCNLPCFELKLAINDPRMYPVYAKCIELDVPVVLHCGVNFSVSSPIRNSHPQLLDDVMVHFPELRVIAAPPGWPWVQELIAVAWRHKNVFIALAAVRPKYLATANSGYEPLLQYGTSILKDRIIFGSAFPLMPVEQALDDLDSLPISDDVKRKWLHDNAARALGLA</sequence>
<evidence type="ECO:0000256" key="1">
    <source>
        <dbReference type="ARBA" id="ARBA00023239"/>
    </source>
</evidence>
<evidence type="ECO:0000313" key="3">
    <source>
        <dbReference type="EMBL" id="TSH92051.1"/>
    </source>
</evidence>
<dbReference type="AlphaFoldDB" id="A0A556AGP3"/>